<dbReference type="InterPro" id="IPR020094">
    <property type="entry name" value="TruA/RsuA/RluB/E/F_N"/>
</dbReference>
<feature type="domain" description="Pseudouridine synthase RsuA/RluA-like" evidence="7">
    <location>
        <begin position="269"/>
        <end position="398"/>
    </location>
</feature>
<evidence type="ECO:0000256" key="1">
    <source>
        <dbReference type="ARBA" id="ARBA00008348"/>
    </source>
</evidence>
<reference evidence="8" key="3">
    <citation type="submission" date="2023-05" db="EMBL/GenBank/DDBJ databases">
        <authorList>
            <person name="Smith C.H."/>
        </authorList>
    </citation>
    <scope>NUCLEOTIDE SEQUENCE</scope>
    <source>
        <strain evidence="8">CHS0354</strain>
        <tissue evidence="8">Mantle</tissue>
    </source>
</reference>
<dbReference type="Gene3D" id="3.10.290.10">
    <property type="entry name" value="RNA-binding S4 domain"/>
    <property type="match status" value="1"/>
</dbReference>
<evidence type="ECO:0000313" key="9">
    <source>
        <dbReference type="Proteomes" id="UP001195483"/>
    </source>
</evidence>
<dbReference type="InterPro" id="IPR042092">
    <property type="entry name" value="PsdUridine_s_RsuA/RluB/E/F_cat"/>
</dbReference>
<evidence type="ECO:0000256" key="4">
    <source>
        <dbReference type="ARBA" id="ARBA00023235"/>
    </source>
</evidence>
<dbReference type="Gene3D" id="3.30.70.1560">
    <property type="entry name" value="Alpha-L RNA-binding motif"/>
    <property type="match status" value="1"/>
</dbReference>
<dbReference type="Pfam" id="PF00849">
    <property type="entry name" value="PseudoU_synth_2"/>
    <property type="match status" value="1"/>
</dbReference>
<keyword evidence="9" id="KW-1185">Reference proteome</keyword>
<reference evidence="8" key="1">
    <citation type="journal article" date="2021" name="Genome Biol. Evol.">
        <title>A High-Quality Reference Genome for a Parasitic Bivalve with Doubly Uniparental Inheritance (Bivalvia: Unionida).</title>
        <authorList>
            <person name="Smith C.H."/>
        </authorList>
    </citation>
    <scope>NUCLEOTIDE SEQUENCE</scope>
    <source>
        <strain evidence="8">CHS0354</strain>
    </source>
</reference>
<dbReference type="Proteomes" id="UP001195483">
    <property type="component" value="Unassembled WGS sequence"/>
</dbReference>
<dbReference type="PANTHER" id="PTHR47683">
    <property type="entry name" value="PSEUDOURIDINE SYNTHASE FAMILY PROTEIN-RELATED"/>
    <property type="match status" value="1"/>
</dbReference>
<keyword evidence="6" id="KW-0694">RNA-binding</keyword>
<dbReference type="Gene3D" id="1.10.10.10">
    <property type="entry name" value="Winged helix-like DNA-binding domain superfamily/Winged helix DNA-binding domain"/>
    <property type="match status" value="2"/>
</dbReference>
<keyword evidence="2" id="KW-0132">Cell division</keyword>
<comment type="caution">
    <text evidence="8">The sequence shown here is derived from an EMBL/GenBank/DDBJ whole genome shotgun (WGS) entry which is preliminary data.</text>
</comment>
<comment type="similarity">
    <text evidence="1">Belongs to the pseudouridine synthase RsuA family.</text>
</comment>
<dbReference type="CDD" id="cd00165">
    <property type="entry name" value="S4"/>
    <property type="match status" value="1"/>
</dbReference>
<protein>
    <recommendedName>
        <fullName evidence="7">Pseudouridine synthase RsuA/RluA-like domain-containing protein</fullName>
    </recommendedName>
</protein>
<sequence>MIENERFEGERYEDDKVVLPETLAWDEIKQYIEAIIFASDEVVTVKFISNTLEGVSLSKDDIAKAVNELNEAYVLSGRSFYIESLADGFRFLSRKEFSQIIKKMLSTKIQKKLSQAALETLAIIAYKQPVSKPDIEHIRGTSVDYVMRTLMQKELIEVIGRSDAAGKALLYGTTKTFLEYFKLNTLADLPKLREIEQILKDSDTEMLIKERNEISDCGIASRRQADKLLAGGKILVNHAVVDRKGVKIVPGIDKIIVNGRVVKKVEKKKYLVLNKPKNVITTVKDEQSRETVMSYIDVTERVYPVGRLDRNTTGVLLFTNDGELAKRLMSPKFLVKKEYIALLDHKISEKDLIKLRNGMRLKDTGEKILPCEANIEETAEHVWISITQGKNHQVKRMFWSVGYDVRKLSRISYGGILLKGLKRGQFRHLTKDEIIHLHQLVNLEYHW</sequence>
<dbReference type="InterPro" id="IPR020103">
    <property type="entry name" value="PsdUridine_synth_cat_dom_sf"/>
</dbReference>
<name>A0AAE0S087_9BIVA</name>
<dbReference type="GO" id="GO:0009982">
    <property type="term" value="F:pseudouridine synthase activity"/>
    <property type="evidence" value="ECO:0007669"/>
    <property type="project" value="InterPro"/>
</dbReference>
<keyword evidence="3" id="KW-0159">Chromosome partition</keyword>
<evidence type="ECO:0000256" key="3">
    <source>
        <dbReference type="ARBA" id="ARBA00022829"/>
    </source>
</evidence>
<dbReference type="InterPro" id="IPR005234">
    <property type="entry name" value="ScpB_csome_segregation"/>
</dbReference>
<accession>A0AAE0S087</accession>
<dbReference type="PROSITE" id="PS50889">
    <property type="entry name" value="S4"/>
    <property type="match status" value="1"/>
</dbReference>
<dbReference type="NCBIfam" id="TIGR00281">
    <property type="entry name" value="SMC-Scp complex subunit ScpB"/>
    <property type="match status" value="1"/>
</dbReference>
<evidence type="ECO:0000259" key="7">
    <source>
        <dbReference type="Pfam" id="PF00849"/>
    </source>
</evidence>
<dbReference type="Pfam" id="PF04079">
    <property type="entry name" value="SMC_ScpB"/>
    <property type="match status" value="1"/>
</dbReference>
<dbReference type="InterPro" id="IPR006145">
    <property type="entry name" value="PsdUridine_synth_RsuA/RluA"/>
</dbReference>
<dbReference type="GO" id="GO:0051304">
    <property type="term" value="P:chromosome separation"/>
    <property type="evidence" value="ECO:0007669"/>
    <property type="project" value="InterPro"/>
</dbReference>
<dbReference type="InterPro" id="IPR000748">
    <property type="entry name" value="PsdUridine_synth_RsuA/RluB/E/F"/>
</dbReference>
<dbReference type="SUPFAM" id="SSF55120">
    <property type="entry name" value="Pseudouridine synthase"/>
    <property type="match status" value="1"/>
</dbReference>
<dbReference type="SUPFAM" id="SSF55174">
    <property type="entry name" value="Alpha-L RNA-binding motif"/>
    <property type="match status" value="1"/>
</dbReference>
<dbReference type="InterPro" id="IPR050343">
    <property type="entry name" value="RsuA_PseudoU_synthase"/>
</dbReference>
<dbReference type="GO" id="GO:0051301">
    <property type="term" value="P:cell division"/>
    <property type="evidence" value="ECO:0007669"/>
    <property type="project" value="UniProtKB-KW"/>
</dbReference>
<keyword evidence="4" id="KW-0413">Isomerase</keyword>
<dbReference type="SUPFAM" id="SSF46785">
    <property type="entry name" value="Winged helix' DNA-binding domain"/>
    <property type="match status" value="2"/>
</dbReference>
<dbReference type="InterPro" id="IPR036388">
    <property type="entry name" value="WH-like_DNA-bd_sf"/>
</dbReference>
<dbReference type="NCBIfam" id="TIGR00093">
    <property type="entry name" value="pseudouridine synthase"/>
    <property type="match status" value="1"/>
</dbReference>
<dbReference type="GO" id="GO:0001522">
    <property type="term" value="P:pseudouridine synthesis"/>
    <property type="evidence" value="ECO:0007669"/>
    <property type="project" value="InterPro"/>
</dbReference>
<organism evidence="8 9">
    <name type="scientific">Potamilus streckersoni</name>
    <dbReference type="NCBI Taxonomy" id="2493646"/>
    <lineage>
        <taxon>Eukaryota</taxon>
        <taxon>Metazoa</taxon>
        <taxon>Spiralia</taxon>
        <taxon>Lophotrochozoa</taxon>
        <taxon>Mollusca</taxon>
        <taxon>Bivalvia</taxon>
        <taxon>Autobranchia</taxon>
        <taxon>Heteroconchia</taxon>
        <taxon>Palaeoheterodonta</taxon>
        <taxon>Unionida</taxon>
        <taxon>Unionoidea</taxon>
        <taxon>Unionidae</taxon>
        <taxon>Ambleminae</taxon>
        <taxon>Lampsilini</taxon>
        <taxon>Potamilus</taxon>
    </lineage>
</organism>
<gene>
    <name evidence="8" type="ORF">CHS0354_024119</name>
</gene>
<dbReference type="PANTHER" id="PTHR47683:SF2">
    <property type="entry name" value="RNA-BINDING S4 DOMAIN-CONTAINING PROTEIN"/>
    <property type="match status" value="1"/>
</dbReference>
<dbReference type="AlphaFoldDB" id="A0AAE0S087"/>
<proteinExistence type="inferred from homology"/>
<dbReference type="Gene3D" id="3.30.70.580">
    <property type="entry name" value="Pseudouridine synthase I, catalytic domain, N-terminal subdomain"/>
    <property type="match status" value="1"/>
</dbReference>
<dbReference type="PROSITE" id="PS01149">
    <property type="entry name" value="PSI_RSU"/>
    <property type="match status" value="1"/>
</dbReference>
<evidence type="ECO:0000313" key="8">
    <source>
        <dbReference type="EMBL" id="KAK3582565.1"/>
    </source>
</evidence>
<dbReference type="EMBL" id="JAEAOA010001427">
    <property type="protein sequence ID" value="KAK3582565.1"/>
    <property type="molecule type" value="Genomic_DNA"/>
</dbReference>
<reference evidence="8" key="2">
    <citation type="journal article" date="2021" name="Genome Biol. Evol.">
        <title>Developing a high-quality reference genome for a parasitic bivalve with doubly uniparental inheritance (Bivalvia: Unionida).</title>
        <authorList>
            <person name="Smith C.H."/>
        </authorList>
    </citation>
    <scope>NUCLEOTIDE SEQUENCE</scope>
    <source>
        <strain evidence="8">CHS0354</strain>
        <tissue evidence="8">Mantle</tissue>
    </source>
</reference>
<evidence type="ECO:0000256" key="6">
    <source>
        <dbReference type="PROSITE-ProRule" id="PRU00182"/>
    </source>
</evidence>
<dbReference type="InterPro" id="IPR036390">
    <property type="entry name" value="WH_DNA-bd_sf"/>
</dbReference>
<dbReference type="GO" id="GO:0003723">
    <property type="term" value="F:RNA binding"/>
    <property type="evidence" value="ECO:0007669"/>
    <property type="project" value="UniProtKB-KW"/>
</dbReference>
<evidence type="ECO:0000256" key="2">
    <source>
        <dbReference type="ARBA" id="ARBA00022618"/>
    </source>
</evidence>
<evidence type="ECO:0000256" key="5">
    <source>
        <dbReference type="ARBA" id="ARBA00023306"/>
    </source>
</evidence>
<dbReference type="GO" id="GO:0006364">
    <property type="term" value="P:rRNA processing"/>
    <property type="evidence" value="ECO:0007669"/>
    <property type="project" value="UniProtKB-ARBA"/>
</dbReference>
<dbReference type="InterPro" id="IPR036986">
    <property type="entry name" value="S4_RNA-bd_sf"/>
</dbReference>
<dbReference type="InterPro" id="IPR018496">
    <property type="entry name" value="PsdUridine_synth_RsuA/RluB_CS"/>
</dbReference>
<keyword evidence="5" id="KW-0131">Cell cycle</keyword>
<dbReference type="CDD" id="cd02870">
    <property type="entry name" value="PseudoU_synth_RsuA_like"/>
    <property type="match status" value="1"/>
</dbReference>